<keyword evidence="3 10" id="KW-0963">Cytoplasm</keyword>
<dbReference type="STRING" id="29833.A0A1E5R720"/>
<dbReference type="InterPro" id="IPR016024">
    <property type="entry name" value="ARM-type_fold"/>
</dbReference>
<evidence type="ECO:0000256" key="6">
    <source>
        <dbReference type="ARBA" id="ARBA00022927"/>
    </source>
</evidence>
<evidence type="ECO:0000259" key="12">
    <source>
        <dbReference type="Pfam" id="PF07718"/>
    </source>
</evidence>
<comment type="caution">
    <text evidence="14">The sequence shown here is derived from an EMBL/GenBank/DDBJ whole genome shotgun (WGS) entry which is preliminary data.</text>
</comment>
<reference evidence="15" key="1">
    <citation type="journal article" date="2016" name="Genome Announc.">
        <title>Genome sequences of three species of Hanseniaspora isolated from spontaneous wine fermentations.</title>
        <authorList>
            <person name="Sternes P.R."/>
            <person name="Lee D."/>
            <person name="Kutyna D.R."/>
            <person name="Borneman A.R."/>
        </authorList>
    </citation>
    <scope>NUCLEOTIDE SEQUENCE [LARGE SCALE GENOMIC DNA]</scope>
    <source>
        <strain evidence="15">AWRI3580</strain>
    </source>
</reference>
<keyword evidence="5 10" id="KW-0931">ER-Golgi transport</keyword>
<keyword evidence="9 10" id="KW-0968">Cytoplasmic vesicle</keyword>
<dbReference type="AlphaFoldDB" id="A0A1E5R720"/>
<dbReference type="GO" id="GO:0030126">
    <property type="term" value="C:COPI vesicle coat"/>
    <property type="evidence" value="ECO:0007669"/>
    <property type="project" value="InterPro"/>
</dbReference>
<dbReference type="Pfam" id="PF01602">
    <property type="entry name" value="Adaptin_N"/>
    <property type="match status" value="1"/>
</dbReference>
<dbReference type="GO" id="GO:0000139">
    <property type="term" value="C:Golgi membrane"/>
    <property type="evidence" value="ECO:0007669"/>
    <property type="project" value="UniProtKB-SubCell"/>
</dbReference>
<accession>A0A1E5R720</accession>
<feature type="domain" description="Coatomer beta subunit C-terminal" evidence="12">
    <location>
        <begin position="764"/>
        <end position="913"/>
    </location>
</feature>
<comment type="function">
    <text evidence="10">The coatomer is a cytosolic protein complex that binds to dilysine motifs and reversibly associates with Golgi non-clathrin-coated vesicles, which further mediate biosynthetic protein transport from the ER, via the Golgi up to the trans Golgi network. Coatomer complex is required for budding from Golgi membranes, and is essential for the retrograde Golgi-to-ER transport of dilysine-tagged proteins.</text>
</comment>
<dbReference type="InterPro" id="IPR002553">
    <property type="entry name" value="Clathrin/coatomer_adapt-like_N"/>
</dbReference>
<gene>
    <name evidence="14" type="ORF">AWRI3580_g3648</name>
</gene>
<dbReference type="EMBL" id="LPNN01000009">
    <property type="protein sequence ID" value="OEJ82710.1"/>
    <property type="molecule type" value="Genomic_DNA"/>
</dbReference>
<protein>
    <recommendedName>
        <fullName evidence="10">Coatomer subunit beta</fullName>
    </recommendedName>
    <alternativeName>
        <fullName evidence="10">Beta-coat protein</fullName>
    </alternativeName>
</protein>
<dbReference type="GO" id="GO:0006888">
    <property type="term" value="P:endoplasmic reticulum to Golgi vesicle-mediated transport"/>
    <property type="evidence" value="ECO:0007669"/>
    <property type="project" value="TreeGrafter"/>
</dbReference>
<dbReference type="Gene3D" id="1.25.10.10">
    <property type="entry name" value="Leucine-rich Repeat Variant"/>
    <property type="match status" value="1"/>
</dbReference>
<dbReference type="GO" id="GO:0006891">
    <property type="term" value="P:intra-Golgi vesicle-mediated transport"/>
    <property type="evidence" value="ECO:0007669"/>
    <property type="project" value="TreeGrafter"/>
</dbReference>
<keyword evidence="7 10" id="KW-0333">Golgi apparatus</keyword>
<feature type="domain" description="Clathrin/coatomer adaptor adaptin-like N-terminal" evidence="11">
    <location>
        <begin position="80"/>
        <end position="564"/>
    </location>
</feature>
<sequence length="1068" mass="119834">MAQIAYTLVSKNSGITGSEGTSKNAPSFVSKAFQLKLESPHDEEKEAVMREILSVVNCYSTSNTGSNEEELAASLLNDQDLLMAIIRYVMPSKSKSVKKLLYQYWEVVPKLDETTATLKQEFILLSANLHADLQHVNHFVRGSCLRLLMKFKEREILEHLVDDVFLLLQDKKKFVRKYSILTLLSIYQVDERLVPDFKAVIDEFLTKEIQNEKDGVVLRNGFLALWKVDSDAARDWLLKTINDETTISDSNADDNDTDEVALPNNVHPLLTEIFTQFIKEDTFNSLTSSEIKLSYLDVIVNKIDTVENREVKLDYVWALVNLTAVLISNSHEFDLIETIDTIVSNLIELFVQESDWNVKLILLSQVKSLISTSNNEQLATLYKQQMSLQVHTLISVINSSDPFLSEAALKLILDLVDFKTSVEVVSFLKKELLVSFDIKKSQSVASKEFLNQYRTLLITSITKVASDYDKVAVEVATLLLDGMAVLDTTACLEVVGFLKKIISKADSNNNSQLKSQLIEKLILKLDDIRHARVYRSCLWLLGEYCNDKKLIVSVWNHLRESLAASKSIEKKSEAVPEVAQSSGPVILPDGTYSNAPLNAETVTAKDEEDEDSPATEDLDELPPIKLFLRKGDYYTMSIVSTCIVKLILQAVSLSPLTEKNITSTPVVNGMKQEAILMLINIIRYKNEVIVGKNIDEDSKEKIMQNIEILLNLNSVAIVEKMISLYLETTMDAFQKQFKSLQFSKAVLQKNSKGDVLPKNESYGVDSQIGFRLLPGSSNSKLSENSILKDIGHAISGGKDSSKVSSISDASVKATATSKLAKIVQLTGFSDPVYAEACILTNQFDLTLDLLIVNQTKETLKNLHLQFSTLGDVKILEQPSSINVIAHGFHRFIINCKVSSADTGVIFGNIIYDGAHGDDSKYVIMNDVHINIMDYIKKQDLKDDNKFRVMWNEFEWENKINVKTTNFQTCQEYLYKLCDFTNMEILNKNDINADDEADESARFLSCNLFAKSSFGEEVLANVCIEKLPETDEIVGNVRIRSEGQGLALSLGERIAMVAKNVKKLKLDKI</sequence>
<comment type="subcellular location">
    <subcellularLocation>
        <location evidence="10">Cytoplasm</location>
    </subcellularLocation>
    <subcellularLocation>
        <location evidence="1 10">Golgi apparatus membrane</location>
        <topology evidence="1 10">Peripheral membrane protein</topology>
        <orientation evidence="1 10">Cytoplasmic side</orientation>
    </subcellularLocation>
    <subcellularLocation>
        <location evidence="10">Cytoplasmic vesicle</location>
        <location evidence="10">COPI-coated vesicle membrane</location>
        <topology evidence="10">Peripheral membrane protein</topology>
        <orientation evidence="10">Cytoplasmic side</orientation>
    </subcellularLocation>
</comment>
<evidence type="ECO:0000256" key="1">
    <source>
        <dbReference type="ARBA" id="ARBA00004255"/>
    </source>
</evidence>
<evidence type="ECO:0000313" key="15">
    <source>
        <dbReference type="Proteomes" id="UP000095358"/>
    </source>
</evidence>
<dbReference type="VEuPathDB" id="FungiDB:AWRI3580_g3648"/>
<name>A0A1E5R720_HANUV</name>
<dbReference type="OrthoDB" id="10261439at2759"/>
<dbReference type="InterPro" id="IPR011710">
    <property type="entry name" value="Coatomer_bsu_C"/>
</dbReference>
<dbReference type="Proteomes" id="UP000095358">
    <property type="component" value="Unassembled WGS sequence"/>
</dbReference>
<evidence type="ECO:0000256" key="3">
    <source>
        <dbReference type="ARBA" id="ARBA00022490"/>
    </source>
</evidence>
<evidence type="ECO:0000256" key="9">
    <source>
        <dbReference type="ARBA" id="ARBA00023329"/>
    </source>
</evidence>
<comment type="subunit">
    <text evidence="10">Oligomeric complex that consists of at least the alpha, beta, beta', gamma, delta, epsilon and zeta subunits.</text>
</comment>
<evidence type="ECO:0000259" key="13">
    <source>
        <dbReference type="Pfam" id="PF14806"/>
    </source>
</evidence>
<keyword evidence="15" id="KW-1185">Reference proteome</keyword>
<evidence type="ECO:0000259" key="11">
    <source>
        <dbReference type="Pfam" id="PF01602"/>
    </source>
</evidence>
<dbReference type="PANTHER" id="PTHR10635">
    <property type="entry name" value="COATOMER SUBUNIT BETA"/>
    <property type="match status" value="1"/>
</dbReference>
<dbReference type="InterPro" id="IPR011989">
    <property type="entry name" value="ARM-like"/>
</dbReference>
<evidence type="ECO:0000256" key="8">
    <source>
        <dbReference type="ARBA" id="ARBA00023136"/>
    </source>
</evidence>
<feature type="domain" description="Coatomer beta subunit appendage platform" evidence="13">
    <location>
        <begin position="918"/>
        <end position="1053"/>
    </location>
</feature>
<keyword evidence="6 10" id="KW-0653">Protein transport</keyword>
<keyword evidence="4" id="KW-0677">Repeat</keyword>
<dbReference type="PANTHER" id="PTHR10635:SF0">
    <property type="entry name" value="COATOMER SUBUNIT BETA"/>
    <property type="match status" value="1"/>
</dbReference>
<dbReference type="PIRSF" id="PIRSF005727">
    <property type="entry name" value="Coatomer_beta_subunit"/>
    <property type="match status" value="1"/>
</dbReference>
<dbReference type="GO" id="GO:0005198">
    <property type="term" value="F:structural molecule activity"/>
    <property type="evidence" value="ECO:0007669"/>
    <property type="project" value="InterPro"/>
</dbReference>
<dbReference type="GO" id="GO:0006886">
    <property type="term" value="P:intracellular protein transport"/>
    <property type="evidence" value="ECO:0007669"/>
    <property type="project" value="InterPro"/>
</dbReference>
<keyword evidence="2 10" id="KW-0813">Transport</keyword>
<proteinExistence type="predicted"/>
<evidence type="ECO:0000313" key="14">
    <source>
        <dbReference type="EMBL" id="OEJ82710.1"/>
    </source>
</evidence>
<dbReference type="InterPro" id="IPR029446">
    <property type="entry name" value="COPB1_appendage_platform_dom"/>
</dbReference>
<organism evidence="14 15">
    <name type="scientific">Hanseniaspora uvarum</name>
    <name type="common">Yeast</name>
    <name type="synonym">Kloeckera apiculata</name>
    <dbReference type="NCBI Taxonomy" id="29833"/>
    <lineage>
        <taxon>Eukaryota</taxon>
        <taxon>Fungi</taxon>
        <taxon>Dikarya</taxon>
        <taxon>Ascomycota</taxon>
        <taxon>Saccharomycotina</taxon>
        <taxon>Saccharomycetes</taxon>
        <taxon>Saccharomycodales</taxon>
        <taxon>Saccharomycodaceae</taxon>
        <taxon>Hanseniaspora</taxon>
    </lineage>
</organism>
<dbReference type="SUPFAM" id="SSF48371">
    <property type="entry name" value="ARM repeat"/>
    <property type="match status" value="1"/>
</dbReference>
<dbReference type="InterPro" id="IPR016460">
    <property type="entry name" value="COPB1"/>
</dbReference>
<keyword evidence="8 10" id="KW-0472">Membrane</keyword>
<evidence type="ECO:0000256" key="2">
    <source>
        <dbReference type="ARBA" id="ARBA00022448"/>
    </source>
</evidence>
<dbReference type="Pfam" id="PF14806">
    <property type="entry name" value="Coatomer_b_Cpla"/>
    <property type="match status" value="1"/>
</dbReference>
<evidence type="ECO:0000256" key="4">
    <source>
        <dbReference type="ARBA" id="ARBA00022737"/>
    </source>
</evidence>
<evidence type="ECO:0000256" key="7">
    <source>
        <dbReference type="ARBA" id="ARBA00023034"/>
    </source>
</evidence>
<dbReference type="Pfam" id="PF07718">
    <property type="entry name" value="Coatamer_beta_C"/>
    <property type="match status" value="1"/>
</dbReference>
<evidence type="ECO:0000256" key="10">
    <source>
        <dbReference type="PIRNR" id="PIRNR005727"/>
    </source>
</evidence>
<evidence type="ECO:0000256" key="5">
    <source>
        <dbReference type="ARBA" id="ARBA00022892"/>
    </source>
</evidence>